<accession>A0A2S5DAI0</accession>
<sequence>MLRDVMMKKIIAVFILLAMAAAAHADICSDFDRANRDQYGVGKWESVLSNKSTMELISFYQEKQDFLKQCPQLSNFSRLHIENALRAASALLDQKRKK</sequence>
<evidence type="ECO:0000256" key="1">
    <source>
        <dbReference type="SAM" id="SignalP"/>
    </source>
</evidence>
<protein>
    <submittedName>
        <fullName evidence="2">Uncharacterized protein</fullName>
    </submittedName>
</protein>
<reference evidence="3" key="1">
    <citation type="submission" date="2018-02" db="EMBL/GenBank/DDBJ databases">
        <authorList>
            <person name="O'Hara-Hanley K."/>
            <person name="Soby S."/>
        </authorList>
    </citation>
    <scope>NUCLEOTIDE SEQUENCE [LARGE SCALE GENOMIC DNA]</scope>
    <source>
        <strain evidence="3">MWU14-2602</strain>
    </source>
</reference>
<dbReference type="EMBL" id="PQWB01000197">
    <property type="protein sequence ID" value="POZ59977.1"/>
    <property type="molecule type" value="Genomic_DNA"/>
</dbReference>
<comment type="caution">
    <text evidence="2">The sequence shown here is derived from an EMBL/GenBank/DDBJ whole genome shotgun (WGS) entry which is preliminary data.</text>
</comment>
<feature type="chain" id="PRO_5015590092" evidence="1">
    <location>
        <begin position="26"/>
        <end position="98"/>
    </location>
</feature>
<evidence type="ECO:0000313" key="2">
    <source>
        <dbReference type="EMBL" id="POZ59977.1"/>
    </source>
</evidence>
<dbReference type="AlphaFoldDB" id="A0A2S5DAI0"/>
<feature type="signal peptide" evidence="1">
    <location>
        <begin position="1"/>
        <end position="25"/>
    </location>
</feature>
<keyword evidence="3" id="KW-1185">Reference proteome</keyword>
<keyword evidence="1" id="KW-0732">Signal</keyword>
<name>A0A2S5DAI0_9NEIS</name>
<gene>
    <name evidence="2" type="ORF">C2I19_21350</name>
</gene>
<organism evidence="2 3">
    <name type="scientific">Chromobacterium alticapitis</name>
    <dbReference type="NCBI Taxonomy" id="2073169"/>
    <lineage>
        <taxon>Bacteria</taxon>
        <taxon>Pseudomonadati</taxon>
        <taxon>Pseudomonadota</taxon>
        <taxon>Betaproteobacteria</taxon>
        <taxon>Neisseriales</taxon>
        <taxon>Chromobacteriaceae</taxon>
        <taxon>Chromobacterium</taxon>
    </lineage>
</organism>
<evidence type="ECO:0000313" key="3">
    <source>
        <dbReference type="Proteomes" id="UP000237082"/>
    </source>
</evidence>
<dbReference type="Proteomes" id="UP000237082">
    <property type="component" value="Unassembled WGS sequence"/>
</dbReference>
<proteinExistence type="predicted"/>